<dbReference type="WBParaSite" id="SMUV_0000719601-mRNA-1">
    <property type="protein sequence ID" value="SMUV_0000719601-mRNA-1"/>
    <property type="gene ID" value="SMUV_0000719601"/>
</dbReference>
<feature type="compositionally biased region" description="Polar residues" evidence="2">
    <location>
        <begin position="122"/>
        <end position="160"/>
    </location>
</feature>
<evidence type="ECO:0000256" key="2">
    <source>
        <dbReference type="SAM" id="MobiDB-lite"/>
    </source>
</evidence>
<reference evidence="4" key="1">
    <citation type="submission" date="2017-02" db="UniProtKB">
        <authorList>
            <consortium name="WormBaseParasite"/>
        </authorList>
    </citation>
    <scope>IDENTIFICATION</scope>
</reference>
<name>A0A0N5AR62_9BILA</name>
<protein>
    <submittedName>
        <fullName evidence="4">S phase cyclin A-associated protein in the endoplasmic reticulum</fullName>
    </submittedName>
</protein>
<evidence type="ECO:0000313" key="4">
    <source>
        <dbReference type="WBParaSite" id="SMUV_0000719601-mRNA-1"/>
    </source>
</evidence>
<evidence type="ECO:0000313" key="3">
    <source>
        <dbReference type="Proteomes" id="UP000046393"/>
    </source>
</evidence>
<evidence type="ECO:0000256" key="1">
    <source>
        <dbReference type="SAM" id="Coils"/>
    </source>
</evidence>
<feature type="region of interest" description="Disordered" evidence="2">
    <location>
        <begin position="98"/>
        <end position="160"/>
    </location>
</feature>
<organism evidence="3 4">
    <name type="scientific">Syphacia muris</name>
    <dbReference type="NCBI Taxonomy" id="451379"/>
    <lineage>
        <taxon>Eukaryota</taxon>
        <taxon>Metazoa</taxon>
        <taxon>Ecdysozoa</taxon>
        <taxon>Nematoda</taxon>
        <taxon>Chromadorea</taxon>
        <taxon>Rhabditida</taxon>
        <taxon>Spirurina</taxon>
        <taxon>Oxyuridomorpha</taxon>
        <taxon>Oxyuroidea</taxon>
        <taxon>Oxyuridae</taxon>
        <taxon>Syphacia</taxon>
    </lineage>
</organism>
<dbReference type="Proteomes" id="UP000046393">
    <property type="component" value="Unplaced"/>
</dbReference>
<accession>A0A0N5AR62</accession>
<sequence>MPMTSSLIKIFKFKKSKDNEAADSTLLVKLLFVVHLFTINSKFCDAFYLKKRNDDTRFSLRSPPVPTYRSSKYAIYIGGMSWSRPSAPYSVITEPKKTKSTRSCPGGVSAPKFHLSSKDSQRVSTNARNTLNNHLPNSKGLETSTKTSEYGSCEPSPTNALQDSTYFHQVHQDSDYDNDCAVHERYEAEIRRLKRRLKDDRHHYREQVINAQNEAEHLRREAKKIGRTMALMQRTIDCERHKNQSLKRRLRDSEAIISELQEEITALKKSAAEREHYDCYENPGASGAVGAGEALCALTQSNSDLFNMDLNPQFSDAPDEVRNFRITHYDSVVETPRSSSPSAEPLETKSDSFAKEVVLCNEKLLDNDLRGSTKRSYSDSELPTLVAALKTGDESVEDSDSKPAVSSPVTQIANKNSNEYKTNGGNDAVWSSDEDSVARELIFKQLRRRGDVVRFIPPRRTVRDINFKHFGQRERSALAEFDYLHDLSTDASAIASSPDYPHCNSAIVPGHVVDEPQLVNA</sequence>
<dbReference type="AlphaFoldDB" id="A0A0N5AR62"/>
<feature type="coiled-coil region" evidence="1">
    <location>
        <begin position="183"/>
        <end position="270"/>
    </location>
</feature>
<proteinExistence type="predicted"/>
<keyword evidence="3" id="KW-1185">Reference proteome</keyword>
<keyword evidence="1" id="KW-0175">Coiled coil</keyword>